<feature type="repeat" description="PPR" evidence="2">
    <location>
        <begin position="68"/>
        <end position="102"/>
    </location>
</feature>
<dbReference type="FunFam" id="1.25.40.10:FF:000381">
    <property type="entry name" value="Pentatricopeptide repeat-containing protein"/>
    <property type="match status" value="1"/>
</dbReference>
<proteinExistence type="predicted"/>
<dbReference type="OrthoDB" id="185373at2759"/>
<feature type="repeat" description="PPR" evidence="2">
    <location>
        <begin position="408"/>
        <end position="442"/>
    </location>
</feature>
<evidence type="ECO:0000313" key="4">
    <source>
        <dbReference type="Proteomes" id="UP000283530"/>
    </source>
</evidence>
<dbReference type="GO" id="GO:0003723">
    <property type="term" value="F:RNA binding"/>
    <property type="evidence" value="ECO:0007669"/>
    <property type="project" value="InterPro"/>
</dbReference>
<dbReference type="Pfam" id="PF01535">
    <property type="entry name" value="PPR"/>
    <property type="match status" value="5"/>
</dbReference>
<sequence>MDFVSVARSLRRCRRFRASNCGKSIHSHLVKSGILRDVFFANNLMAMYIDSGFLDEAHQLFGEMPERNVVSWTTLISAYSHVGRPSEALRLFTWMLELKLEMPNSFTLSAALKACALAKNIEVGKSIHRHICGAQLQYDTVLMNSLLDMYVKCGSLCNAQDVFDSIPLPNLTSWNTLIAGYCSKGLMEEAVNLFQQIPEPDLISWNTVIVGYAHMESQEAVELMCMMHRAGVKFDHFTFPCVLKTCGFLRFITMGEQIHCYLIKSSIEFNQFIGSALIDMYSKCSQVSKAMKLFYEYLGYEEFIHDKMVLWNSIISGCASNKYNSATLALVSRFHSSGMLLNSYIFGSILKVCINLLNLRCGTQVHGLIITCGYHLDSVVGSILTELYAKCGSIEDALQLFWRLPEKDVVAWTGLISGCAQQGSNLLAFSLFREMVYLNVGVDQFVISSVLKACSSLAGLEGGKQVHAYCVKSGYESETIIDTSLIDMYSKCGEIDDGLAVFKHMDVRDAICWTGIIVGCGRNGRAKEAIEFFQAMLEKGVKPNEITFLGVLSACRHAGLVGEAFGIFRSMSVDHGLVPRLEHYCCMVDLLSQAGCFEEAERLIFDMPYEPDETIWGSLLGACVSHNDVELGKRVAELLISKSPDDASVYVTLSNVYASLGMWDCSTKLREVIRKVCLKEAGRSWIEVKS</sequence>
<dbReference type="FunFam" id="1.25.40.10:FF:000344">
    <property type="entry name" value="Pentatricopeptide repeat-containing protein"/>
    <property type="match status" value="1"/>
</dbReference>
<dbReference type="FunFam" id="1.25.40.10:FF:001093">
    <property type="entry name" value="Pentatricopeptide repeat-containing protein At2g34400"/>
    <property type="match status" value="1"/>
</dbReference>
<dbReference type="SUPFAM" id="SSF48452">
    <property type="entry name" value="TPR-like"/>
    <property type="match status" value="1"/>
</dbReference>
<comment type="caution">
    <text evidence="3">The sequence shown here is derived from an EMBL/GenBank/DDBJ whole genome shotgun (WGS) entry which is preliminary data.</text>
</comment>
<gene>
    <name evidence="3" type="ORF">CKAN_00450000</name>
</gene>
<feature type="repeat" description="PPR" evidence="2">
    <location>
        <begin position="509"/>
        <end position="543"/>
    </location>
</feature>
<protein>
    <submittedName>
        <fullName evidence="3">Pentatricopeptide repeat-containing protein</fullName>
    </submittedName>
</protein>
<feature type="repeat" description="PPR" evidence="2">
    <location>
        <begin position="37"/>
        <end position="67"/>
    </location>
</feature>
<dbReference type="PANTHER" id="PTHR24015:SF97">
    <property type="entry name" value="OS03G0235200 PROTEIN"/>
    <property type="match status" value="1"/>
</dbReference>
<dbReference type="AlphaFoldDB" id="A0A443NC31"/>
<dbReference type="FunFam" id="1.25.40.10:FF:000442">
    <property type="entry name" value="Pentatricopeptide repeat-containing protein At3g49710"/>
    <property type="match status" value="1"/>
</dbReference>
<dbReference type="InterPro" id="IPR046848">
    <property type="entry name" value="E_motif"/>
</dbReference>
<organism evidence="3 4">
    <name type="scientific">Cinnamomum micranthum f. kanehirae</name>
    <dbReference type="NCBI Taxonomy" id="337451"/>
    <lineage>
        <taxon>Eukaryota</taxon>
        <taxon>Viridiplantae</taxon>
        <taxon>Streptophyta</taxon>
        <taxon>Embryophyta</taxon>
        <taxon>Tracheophyta</taxon>
        <taxon>Spermatophyta</taxon>
        <taxon>Magnoliopsida</taxon>
        <taxon>Magnoliidae</taxon>
        <taxon>Laurales</taxon>
        <taxon>Lauraceae</taxon>
        <taxon>Cinnamomum</taxon>
    </lineage>
</organism>
<dbReference type="InterPro" id="IPR046960">
    <property type="entry name" value="PPR_At4g14850-like_plant"/>
</dbReference>
<accession>A0A443NC31</accession>
<dbReference type="InterPro" id="IPR011990">
    <property type="entry name" value="TPR-like_helical_dom_sf"/>
</dbReference>
<keyword evidence="4" id="KW-1185">Reference proteome</keyword>
<dbReference type="PANTHER" id="PTHR24015">
    <property type="entry name" value="OS07G0578800 PROTEIN-RELATED"/>
    <property type="match status" value="1"/>
</dbReference>
<dbReference type="NCBIfam" id="TIGR00756">
    <property type="entry name" value="PPR"/>
    <property type="match status" value="3"/>
</dbReference>
<evidence type="ECO:0000256" key="2">
    <source>
        <dbReference type="PROSITE-ProRule" id="PRU00708"/>
    </source>
</evidence>
<keyword evidence="1" id="KW-0677">Repeat</keyword>
<reference evidence="3 4" key="1">
    <citation type="journal article" date="2019" name="Nat. Plants">
        <title>Stout camphor tree genome fills gaps in understanding of flowering plant genome evolution.</title>
        <authorList>
            <person name="Chaw S.M."/>
            <person name="Liu Y.C."/>
            <person name="Wu Y.W."/>
            <person name="Wang H.Y."/>
            <person name="Lin C.I."/>
            <person name="Wu C.S."/>
            <person name="Ke H.M."/>
            <person name="Chang L.Y."/>
            <person name="Hsu C.Y."/>
            <person name="Yang H.T."/>
            <person name="Sudianto E."/>
            <person name="Hsu M.H."/>
            <person name="Wu K.P."/>
            <person name="Wang L.N."/>
            <person name="Leebens-Mack J.H."/>
            <person name="Tsai I.J."/>
        </authorList>
    </citation>
    <scope>NUCLEOTIDE SEQUENCE [LARGE SCALE GENOMIC DNA]</scope>
    <source>
        <strain evidence="4">cv. Chaw 1501</strain>
        <tissue evidence="3">Young leaves</tissue>
    </source>
</reference>
<dbReference type="PROSITE" id="PS51375">
    <property type="entry name" value="PPR"/>
    <property type="match status" value="5"/>
</dbReference>
<dbReference type="STRING" id="337451.A0A443NC31"/>
<dbReference type="Pfam" id="PF20431">
    <property type="entry name" value="E_motif"/>
    <property type="match status" value="1"/>
</dbReference>
<evidence type="ECO:0000313" key="3">
    <source>
        <dbReference type="EMBL" id="RWR76087.1"/>
    </source>
</evidence>
<dbReference type="Gene3D" id="1.25.40.10">
    <property type="entry name" value="Tetratricopeptide repeat domain"/>
    <property type="match status" value="5"/>
</dbReference>
<evidence type="ECO:0000256" key="1">
    <source>
        <dbReference type="ARBA" id="ARBA00022737"/>
    </source>
</evidence>
<dbReference type="InterPro" id="IPR002885">
    <property type="entry name" value="PPR_rpt"/>
</dbReference>
<dbReference type="Proteomes" id="UP000283530">
    <property type="component" value="Unassembled WGS sequence"/>
</dbReference>
<name>A0A443NC31_9MAGN</name>
<dbReference type="GO" id="GO:0009451">
    <property type="term" value="P:RNA modification"/>
    <property type="evidence" value="ECO:0007669"/>
    <property type="project" value="InterPro"/>
</dbReference>
<dbReference type="Pfam" id="PF12854">
    <property type="entry name" value="PPR_1"/>
    <property type="match status" value="1"/>
</dbReference>
<feature type="repeat" description="PPR" evidence="2">
    <location>
        <begin position="170"/>
        <end position="204"/>
    </location>
</feature>
<dbReference type="EMBL" id="QPKB01000002">
    <property type="protein sequence ID" value="RWR76087.1"/>
    <property type="molecule type" value="Genomic_DNA"/>
</dbReference>
<dbReference type="Pfam" id="PF13041">
    <property type="entry name" value="PPR_2"/>
    <property type="match status" value="2"/>
</dbReference>